<dbReference type="GO" id="GO:0004222">
    <property type="term" value="F:metalloendopeptidase activity"/>
    <property type="evidence" value="ECO:0007669"/>
    <property type="project" value="UniProtKB-UniRule"/>
</dbReference>
<evidence type="ECO:0000256" key="1">
    <source>
        <dbReference type="ARBA" id="ARBA00005232"/>
    </source>
</evidence>
<dbReference type="PROSITE" id="PS51864">
    <property type="entry name" value="ASTACIN"/>
    <property type="match status" value="1"/>
</dbReference>
<feature type="binding site" evidence="5">
    <location>
        <position position="1180"/>
    </location>
    <ligand>
        <name>Zn(2+)</name>
        <dbReference type="ChEBI" id="CHEBI:29105"/>
        <note>catalytic</note>
    </ligand>
</feature>
<dbReference type="GO" id="GO:0016746">
    <property type="term" value="F:acyltransferase activity"/>
    <property type="evidence" value="ECO:0007669"/>
    <property type="project" value="UniProtKB-KW"/>
</dbReference>
<evidence type="ECO:0000256" key="5">
    <source>
        <dbReference type="PROSITE-ProRule" id="PRU01211"/>
    </source>
</evidence>
<evidence type="ECO:0000259" key="9">
    <source>
        <dbReference type="PROSITE" id="PS51864"/>
    </source>
</evidence>
<name>A0AAV2Z5W6_9STRA</name>
<reference evidence="10" key="2">
    <citation type="journal article" date="2023" name="Microbiol Resour">
        <title>Decontamination and Annotation of the Draft Genome Sequence of the Oomycete Lagenidium giganteum ARSEF 373.</title>
        <authorList>
            <person name="Morgan W.R."/>
            <person name="Tartar A."/>
        </authorList>
    </citation>
    <scope>NUCLEOTIDE SEQUENCE</scope>
    <source>
        <strain evidence="10">ARSEF 373</strain>
    </source>
</reference>
<comment type="similarity">
    <text evidence="1">Belongs to the carnitine/choline acetyltransferase family.</text>
</comment>
<feature type="binding site" evidence="5">
    <location>
        <position position="1170"/>
    </location>
    <ligand>
        <name>Zn(2+)</name>
        <dbReference type="ChEBI" id="CHEBI:29105"/>
        <note>catalytic</note>
    </ligand>
</feature>
<keyword evidence="8" id="KW-1133">Transmembrane helix</keyword>
<dbReference type="Gene3D" id="3.40.390.10">
    <property type="entry name" value="Collagenase (Catalytic Domain)"/>
    <property type="match status" value="1"/>
</dbReference>
<keyword evidence="6" id="KW-0378">Hydrolase</keyword>
<keyword evidence="3" id="KW-0012">Acyltransferase</keyword>
<feature type="region of interest" description="Disordered" evidence="7">
    <location>
        <begin position="1"/>
        <end position="26"/>
    </location>
</feature>
<dbReference type="PROSITE" id="PS00439">
    <property type="entry name" value="ACYLTRANSF_C_1"/>
    <property type="match status" value="1"/>
</dbReference>
<dbReference type="InterPro" id="IPR024079">
    <property type="entry name" value="MetalloPept_cat_dom_sf"/>
</dbReference>
<dbReference type="InterPro" id="IPR042231">
    <property type="entry name" value="Cho/carn_acyl_trans_2"/>
</dbReference>
<dbReference type="SUPFAM" id="SSF52777">
    <property type="entry name" value="CoA-dependent acyltransferases"/>
    <property type="match status" value="2"/>
</dbReference>
<dbReference type="EMBL" id="DAKRPA010000056">
    <property type="protein sequence ID" value="DBA00919.1"/>
    <property type="molecule type" value="Genomic_DNA"/>
</dbReference>
<comment type="caution">
    <text evidence="5">Lacks conserved residue(s) required for the propagation of feature annotation.</text>
</comment>
<keyword evidence="5 6" id="KW-0862">Zinc</keyword>
<feature type="transmembrane region" description="Helical" evidence="8">
    <location>
        <begin position="1359"/>
        <end position="1381"/>
    </location>
</feature>
<feature type="compositionally biased region" description="Low complexity" evidence="7">
    <location>
        <begin position="7"/>
        <end position="19"/>
    </location>
</feature>
<keyword evidence="11" id="KW-1185">Reference proteome</keyword>
<dbReference type="InterPro" id="IPR023213">
    <property type="entry name" value="CAT-like_dom_sf"/>
</dbReference>
<dbReference type="EC" id="3.4.24.-" evidence="6"/>
<organism evidence="10 11">
    <name type="scientific">Lagenidium giganteum</name>
    <dbReference type="NCBI Taxonomy" id="4803"/>
    <lineage>
        <taxon>Eukaryota</taxon>
        <taxon>Sar</taxon>
        <taxon>Stramenopiles</taxon>
        <taxon>Oomycota</taxon>
        <taxon>Peronosporomycetes</taxon>
        <taxon>Pythiales</taxon>
        <taxon>Pythiaceae</taxon>
    </lineage>
</organism>
<dbReference type="GO" id="GO:0008270">
    <property type="term" value="F:zinc ion binding"/>
    <property type="evidence" value="ECO:0007669"/>
    <property type="project" value="UniProtKB-UniRule"/>
</dbReference>
<feature type="compositionally biased region" description="Basic and acidic residues" evidence="7">
    <location>
        <begin position="892"/>
        <end position="903"/>
    </location>
</feature>
<dbReference type="SUPFAM" id="SSF55486">
    <property type="entry name" value="Metalloproteases ('zincins'), catalytic domain"/>
    <property type="match status" value="1"/>
</dbReference>
<keyword evidence="6" id="KW-0482">Metalloprotease</keyword>
<keyword evidence="6" id="KW-0645">Protease</keyword>
<dbReference type="InterPro" id="IPR001506">
    <property type="entry name" value="Peptidase_M12A"/>
</dbReference>
<dbReference type="Gene3D" id="3.30.559.10">
    <property type="entry name" value="Chloramphenicol acetyltransferase-like domain"/>
    <property type="match status" value="1"/>
</dbReference>
<evidence type="ECO:0000313" key="11">
    <source>
        <dbReference type="Proteomes" id="UP001146120"/>
    </source>
</evidence>
<evidence type="ECO:0000256" key="8">
    <source>
        <dbReference type="SAM" id="Phobius"/>
    </source>
</evidence>
<comment type="cofactor">
    <cofactor evidence="5 6">
        <name>Zn(2+)</name>
        <dbReference type="ChEBI" id="CHEBI:29105"/>
    </cofactor>
    <text evidence="5 6">Binds 1 zinc ion per subunit.</text>
</comment>
<evidence type="ECO:0000256" key="2">
    <source>
        <dbReference type="ARBA" id="ARBA00022679"/>
    </source>
</evidence>
<reference evidence="10" key="1">
    <citation type="submission" date="2022-11" db="EMBL/GenBank/DDBJ databases">
        <authorList>
            <person name="Morgan W.R."/>
            <person name="Tartar A."/>
        </authorList>
    </citation>
    <scope>NUCLEOTIDE SEQUENCE</scope>
    <source>
        <strain evidence="10">ARSEF 373</strain>
    </source>
</reference>
<proteinExistence type="inferred from homology"/>
<accession>A0AAV2Z5W6</accession>
<gene>
    <name evidence="10" type="ORF">N0F65_006119</name>
</gene>
<evidence type="ECO:0000256" key="7">
    <source>
        <dbReference type="SAM" id="MobiDB-lite"/>
    </source>
</evidence>
<sequence length="1407" mass="160591">MAKKRQQQQQQEQQTQERTFGYQDELPSLPLPSLEQTLADYIKSCEPLLTPQELEHTKAVCHDFQNGVGPQLQAILQERADTERNWIEEWWETFAYLQPRYPSAININWYGVLPGNWGPRDMSQCEAASIFVHAILKFRRTLLDEKYPVEKLMGRPMCMYTYSRMFNTCVIPGEECDEMRSYPHDAKHIIVLRNNCIWALQVMDDKGEELPLADILRQMELVREEATGLFDLERYPPVSVLTSDNRTRWAKARNHIMELDEVNKKSFDMVERALFCIALDESSAATYDDIARNCLLGDGRNRWYDKPFTLVIHENGRGGLNGQHAWADAIVVVRLFDYCIKYVNENFKTKFADRSKLVPTTSIRPQRLKWVLDNPALTAIEVASAAVSKLIHASDLTTLQFHHYGNSFLKRYKLTPDFFVQMAIQLAHYKMHKRVPAVYETAHTRLFYHGRTETVRSCTTDSLHFVKTMESDASDSAKWDALTKAIDTHRDNLKKCLTGEGIDRHLMGLYIVSEMSGITPKPSMFTDKAFELTKKFLISTSNISGGRGASPIWGGFSAMYNEGYGVCYALQPDRINFSISAYHVCKETSATEFKRHLEEALLDMVELCLSRNVIYVVCPLSCEAMMLPRDMESLDDCLCHGEVHGKPLERHGSDYTCPEGSAASRLRPVSFDDWVYPKSFADCSCDWGFVASVHGTCDRESDHYVCPINSRTSGHLRGERPHSFADCECEGEGIEYRRNDRKQRCDPIRSEQDLEKRFDADYEDELFQPQSPFHCPMFSRPLAPIVHSIDQCECLPGYGWKTPEMHCVRLSSYKCPEHAHLAVPGKVVEESFADCRCARGYLNDGLGMCLEWYLANDNGCPEFAYLRHWPLQSKSNCVCVYGLNASTTKTDPQLRDDSAEPSKPKPQCNHPPHLPEASGGSTFSQCPPHSYATNWPVASPDDCACMAGYDAEKLHSIQARDGDGEGMNCVPSTREDHHTHGCRAPLVLNKYTGQCRLPVEEVLPVRHSKHKLVGEGSIVFKGIEYEYVLTEDNVMIVQGDIAIGELKVWNDRVQRPNDGVEEQAHHYTLHGYYNSERDYRWRHGTMWYELQGGALMQERTIHDAMKRITHLTMFQFKQCANNDCINDKNAPHDFVSFKPTQTSCWSYIGRIGGQQALGVSSDCGVGNLEHVLLHAMGLHHTIDRMDRDEHVRIAWECVPEAKRSYFVAEDVNNTKNADIPYDYFSIMHHPADAFVHSDDVSIERAQRKPEWCQSIFPLITKSELRKSVLAKMGQREELTVTDIHAVWKLYPFLQAREKPVYQSKSNRHNLSDAELATTIVKDVFESRLHTKHDIEHDALVKMEDMGVNDEASVSVGRKLGASIGALVTVFGFFAFMAFAFVEFQRRNLRGKDAYYQESLLSDKSLYD</sequence>
<evidence type="ECO:0000256" key="6">
    <source>
        <dbReference type="RuleBase" id="RU361183"/>
    </source>
</evidence>
<keyword evidence="2" id="KW-0808">Transferase</keyword>
<dbReference type="PRINTS" id="PR00480">
    <property type="entry name" value="ASTACIN"/>
</dbReference>
<dbReference type="InterPro" id="IPR006026">
    <property type="entry name" value="Peptidase_Metallo"/>
</dbReference>
<feature type="domain" description="Peptidase M12A" evidence="9">
    <location>
        <begin position="1074"/>
        <end position="1294"/>
    </location>
</feature>
<dbReference type="InterPro" id="IPR000542">
    <property type="entry name" value="Carn_acyl_trans"/>
</dbReference>
<dbReference type="Pfam" id="PF00755">
    <property type="entry name" value="Carn_acyltransf"/>
    <property type="match status" value="1"/>
</dbReference>
<keyword evidence="8" id="KW-0812">Transmembrane</keyword>
<evidence type="ECO:0000313" key="10">
    <source>
        <dbReference type="EMBL" id="DBA00919.1"/>
    </source>
</evidence>
<dbReference type="SMART" id="SM00235">
    <property type="entry name" value="ZnMc"/>
    <property type="match status" value="1"/>
</dbReference>
<feature type="binding site" evidence="5">
    <location>
        <position position="1174"/>
    </location>
    <ligand>
        <name>Zn(2+)</name>
        <dbReference type="ChEBI" id="CHEBI:29105"/>
        <note>catalytic</note>
    </ligand>
</feature>
<dbReference type="Proteomes" id="UP001146120">
    <property type="component" value="Unassembled WGS sequence"/>
</dbReference>
<dbReference type="Gene3D" id="3.30.559.70">
    <property type="entry name" value="Choline/Carnitine o-acyltransferase, domain 2"/>
    <property type="match status" value="1"/>
</dbReference>
<comment type="caution">
    <text evidence="10">The sequence shown here is derived from an EMBL/GenBank/DDBJ whole genome shotgun (WGS) entry which is preliminary data.</text>
</comment>
<protein>
    <recommendedName>
        <fullName evidence="6">Metalloendopeptidase</fullName>
        <ecNumber evidence="6">3.4.24.-</ecNumber>
    </recommendedName>
</protein>
<dbReference type="Pfam" id="PF01400">
    <property type="entry name" value="Astacin"/>
    <property type="match status" value="1"/>
</dbReference>
<dbReference type="InterPro" id="IPR039551">
    <property type="entry name" value="Cho/carn_acyl_trans"/>
</dbReference>
<dbReference type="GO" id="GO:0006508">
    <property type="term" value="P:proteolysis"/>
    <property type="evidence" value="ECO:0007669"/>
    <property type="project" value="UniProtKB-KW"/>
</dbReference>
<evidence type="ECO:0000256" key="3">
    <source>
        <dbReference type="ARBA" id="ARBA00023315"/>
    </source>
</evidence>
<dbReference type="PANTHER" id="PTHR22589">
    <property type="entry name" value="CARNITINE O-ACYLTRANSFERASE"/>
    <property type="match status" value="1"/>
</dbReference>
<keyword evidence="8" id="KW-0472">Membrane</keyword>
<evidence type="ECO:0000256" key="4">
    <source>
        <dbReference type="PIRSR" id="PIRSR600542-1"/>
    </source>
</evidence>
<dbReference type="PANTHER" id="PTHR22589:SF67">
    <property type="entry name" value="PEROXISOMAL CARNITINE O-OCTANOYLTRANSFERASE"/>
    <property type="match status" value="1"/>
</dbReference>
<feature type="region of interest" description="Disordered" evidence="7">
    <location>
        <begin position="890"/>
        <end position="922"/>
    </location>
</feature>
<keyword evidence="5 6" id="KW-0479">Metal-binding</keyword>
<feature type="active site" description="Proton acceptor" evidence="4">
    <location>
        <position position="324"/>
    </location>
</feature>